<evidence type="ECO:0000313" key="1">
    <source>
        <dbReference type="EMBL" id="OGK00222.1"/>
    </source>
</evidence>
<proteinExistence type="predicted"/>
<protein>
    <submittedName>
        <fullName evidence="1">Uncharacterized protein</fullName>
    </submittedName>
</protein>
<name>A0A1F7F0U6_UNCRA</name>
<gene>
    <name evidence="1" type="ORF">A2519_07050</name>
</gene>
<dbReference type="Proteomes" id="UP000179243">
    <property type="component" value="Unassembled WGS sequence"/>
</dbReference>
<evidence type="ECO:0000313" key="2">
    <source>
        <dbReference type="Proteomes" id="UP000179243"/>
    </source>
</evidence>
<reference evidence="1 2" key="1">
    <citation type="journal article" date="2016" name="Nat. Commun.">
        <title>Thousands of microbial genomes shed light on interconnected biogeochemical processes in an aquifer system.</title>
        <authorList>
            <person name="Anantharaman K."/>
            <person name="Brown C.T."/>
            <person name="Hug L.A."/>
            <person name="Sharon I."/>
            <person name="Castelle C.J."/>
            <person name="Probst A.J."/>
            <person name="Thomas B.C."/>
            <person name="Singh A."/>
            <person name="Wilkins M.J."/>
            <person name="Karaoz U."/>
            <person name="Brodie E.L."/>
            <person name="Williams K.H."/>
            <person name="Hubbard S.S."/>
            <person name="Banfield J.F."/>
        </authorList>
    </citation>
    <scope>NUCLEOTIDE SEQUENCE [LARGE SCALE GENOMIC DNA]</scope>
</reference>
<dbReference type="AlphaFoldDB" id="A0A1F7F0U6"/>
<dbReference type="EMBL" id="MFYX01000151">
    <property type="protein sequence ID" value="OGK00222.1"/>
    <property type="molecule type" value="Genomic_DNA"/>
</dbReference>
<organism evidence="1 2">
    <name type="scientific">Candidatus Raymondbacteria bacterium RIFOXYD12_FULL_49_13</name>
    <dbReference type="NCBI Taxonomy" id="1817890"/>
    <lineage>
        <taxon>Bacteria</taxon>
        <taxon>Raymondiibacteriota</taxon>
    </lineage>
</organism>
<comment type="caution">
    <text evidence="1">The sequence shown here is derived from an EMBL/GenBank/DDBJ whole genome shotgun (WGS) entry which is preliminary data.</text>
</comment>
<accession>A0A1F7F0U6</accession>
<sequence>MRREENGGAFIEYRKEMRPAFAGENYVYWKKQMPINLPDRPRSPGRLVRKDAFHAIEACMQE</sequence>